<feature type="region of interest" description="Disordered" evidence="1">
    <location>
        <begin position="1"/>
        <end position="64"/>
    </location>
</feature>
<dbReference type="SUPFAM" id="SSF56112">
    <property type="entry name" value="Protein kinase-like (PK-like)"/>
    <property type="match status" value="1"/>
</dbReference>
<dbReference type="InterPro" id="IPR057213">
    <property type="entry name" value="DUF7891"/>
</dbReference>
<accession>A0A167ZJJ4</accession>
<name>A0A167ZJJ4_9EURO</name>
<feature type="compositionally biased region" description="Low complexity" evidence="1">
    <location>
        <begin position="384"/>
        <end position="395"/>
    </location>
</feature>
<protein>
    <submittedName>
        <fullName evidence="3">Serine/threonine protein kinase ppk6</fullName>
    </submittedName>
</protein>
<dbReference type="InterPro" id="IPR000014">
    <property type="entry name" value="PAS"/>
</dbReference>
<feature type="domain" description="DUF7891" evidence="2">
    <location>
        <begin position="489"/>
        <end position="575"/>
    </location>
</feature>
<organism evidence="3 4">
    <name type="scientific">Ascosphaera apis ARSEF 7405</name>
    <dbReference type="NCBI Taxonomy" id="392613"/>
    <lineage>
        <taxon>Eukaryota</taxon>
        <taxon>Fungi</taxon>
        <taxon>Dikarya</taxon>
        <taxon>Ascomycota</taxon>
        <taxon>Pezizomycotina</taxon>
        <taxon>Eurotiomycetes</taxon>
        <taxon>Eurotiomycetidae</taxon>
        <taxon>Onygenales</taxon>
        <taxon>Ascosphaeraceae</taxon>
        <taxon>Ascosphaera</taxon>
    </lineage>
</organism>
<comment type="caution">
    <text evidence="3">The sequence shown here is derived from an EMBL/GenBank/DDBJ whole genome shotgun (WGS) entry which is preliminary data.</text>
</comment>
<keyword evidence="3" id="KW-0808">Transferase</keyword>
<keyword evidence="3" id="KW-0723">Serine/threonine-protein kinase</keyword>
<keyword evidence="3" id="KW-0418">Kinase</keyword>
<sequence length="887" mass="97811">MVDQLYLQPDDGESSTTSSHPASPTQRSRASSISRTSFMECNSGLNGLPRIRHAPPPGPKRVQTLPNLSMALPKEYRPQDKMAAPSKPSHAPKKSLCPITGSMSSDVADLYRFPSESLHSFSFAAPPEDYMNTRRATLKRSVDVMRARLGFDSSDLVEPDLMEHDESHLHGLFGDRHVVRKPITHGPITGPPSVDLTNIFEKAFADQCHNYRGHPSQSQFTSNDPADYSPVLSPIPDDDNMPPMSPPKRTSSRAPSFASRRNSANRRARPTLSHAASVVDLPSAFSTFGAETPVSTGLHTHSSKWAPASQAVFSTSAQADWTIRAANDVACLVFGVTQRELRNLSILDLVQEFKRDWLESKLKGHSARQEREKREAKYREEARSSASSPNSSGSSGTSKFFSMGDGVTAKLLAKPSSRQARMNPRTKPSEEKPQPTTHHGQKPSRGVLLCGDVIPIQRRNGATGSASVWVMEKRGGLIWVLEEVVENSVRLRLDNDGCVIEYQGRPELIWETRHIQPDTTLRQLLPRLPADLPRERNALVSKLAGMKYFTAATQNNLNVPVTITELSGPHSLLVSQFPHAAGMIVINATTLNVISANSVFSGTLFGYENPEGHKVTELIPNFDDYLDILFEEDEMLLSDGVLIPEQGMRRAHAIMTIRNSKDDAMSLFEKPAGIPARHRDGADIIVDVSMRVVMPGTVIPNAEEKLGTSHDDDDEPIVVKEALYALWITYHRPSGVAGAMKPAASRPISPPSQSQSPSTCISPKNQGLVETPSHRDSPTLLSQQLREAAAEPLDHHLPREPIPDISLTELTREAARKKSINDYTIIEDMGHGAYGQVKLARLKRNPAKKVVLKYVTKKRILVDTWTRDRRLGTAHDAVIRLRGNRAT</sequence>
<feature type="compositionally biased region" description="Low complexity" evidence="1">
    <location>
        <begin position="14"/>
        <end position="25"/>
    </location>
</feature>
<dbReference type="AlphaFoldDB" id="A0A167ZJJ4"/>
<dbReference type="OrthoDB" id="10252171at2759"/>
<feature type="compositionally biased region" description="Low complexity" evidence="1">
    <location>
        <begin position="742"/>
        <end position="763"/>
    </location>
</feature>
<proteinExistence type="predicted"/>
<evidence type="ECO:0000256" key="1">
    <source>
        <dbReference type="SAM" id="MobiDB-lite"/>
    </source>
</evidence>
<dbReference type="CDD" id="cd00130">
    <property type="entry name" value="PAS"/>
    <property type="match status" value="1"/>
</dbReference>
<gene>
    <name evidence="3" type="ORF">AAP_02823</name>
</gene>
<feature type="compositionally biased region" description="Polar residues" evidence="1">
    <location>
        <begin position="215"/>
        <end position="224"/>
    </location>
</feature>
<dbReference type="GO" id="GO:0004674">
    <property type="term" value="F:protein serine/threonine kinase activity"/>
    <property type="evidence" value="ECO:0007669"/>
    <property type="project" value="UniProtKB-KW"/>
</dbReference>
<feature type="compositionally biased region" description="Basic and acidic residues" evidence="1">
    <location>
        <begin position="362"/>
        <end position="383"/>
    </location>
</feature>
<evidence type="ECO:0000313" key="3">
    <source>
        <dbReference type="EMBL" id="KZZ92742.1"/>
    </source>
</evidence>
<dbReference type="Gene3D" id="3.30.200.20">
    <property type="entry name" value="Phosphorylase Kinase, domain 1"/>
    <property type="match status" value="1"/>
</dbReference>
<dbReference type="VEuPathDB" id="FungiDB:AAP_02823"/>
<reference evidence="3 4" key="1">
    <citation type="journal article" date="2016" name="Genome Biol. Evol.">
        <title>Divergent and convergent evolution of fungal pathogenicity.</title>
        <authorList>
            <person name="Shang Y."/>
            <person name="Xiao G."/>
            <person name="Zheng P."/>
            <person name="Cen K."/>
            <person name="Zhan S."/>
            <person name="Wang C."/>
        </authorList>
    </citation>
    <scope>NUCLEOTIDE SEQUENCE [LARGE SCALE GENOMIC DNA]</scope>
    <source>
        <strain evidence="3 4">ARSEF 7405</strain>
    </source>
</reference>
<feature type="compositionally biased region" description="Low complexity" evidence="1">
    <location>
        <begin position="247"/>
        <end position="262"/>
    </location>
</feature>
<feature type="compositionally biased region" description="Polar residues" evidence="1">
    <location>
        <begin position="26"/>
        <end position="45"/>
    </location>
</feature>
<dbReference type="EMBL" id="AZGZ01000010">
    <property type="protein sequence ID" value="KZZ92742.1"/>
    <property type="molecule type" value="Genomic_DNA"/>
</dbReference>
<feature type="region of interest" description="Disordered" evidence="1">
    <location>
        <begin position="738"/>
        <end position="778"/>
    </location>
</feature>
<feature type="region of interest" description="Disordered" evidence="1">
    <location>
        <begin position="412"/>
        <end position="446"/>
    </location>
</feature>
<dbReference type="Pfam" id="PF25421">
    <property type="entry name" value="DUF7891"/>
    <property type="match status" value="1"/>
</dbReference>
<dbReference type="InterPro" id="IPR011009">
    <property type="entry name" value="Kinase-like_dom_sf"/>
</dbReference>
<evidence type="ECO:0000313" key="4">
    <source>
        <dbReference type="Proteomes" id="UP000242877"/>
    </source>
</evidence>
<feature type="region of interest" description="Disordered" evidence="1">
    <location>
        <begin position="78"/>
        <end position="98"/>
    </location>
</feature>
<keyword evidence="4" id="KW-1185">Reference proteome</keyword>
<dbReference type="Proteomes" id="UP000242877">
    <property type="component" value="Unassembled WGS sequence"/>
</dbReference>
<feature type="region of interest" description="Disordered" evidence="1">
    <location>
        <begin position="362"/>
        <end position="399"/>
    </location>
</feature>
<feature type="region of interest" description="Disordered" evidence="1">
    <location>
        <begin position="211"/>
        <end position="271"/>
    </location>
</feature>
<evidence type="ECO:0000259" key="2">
    <source>
        <dbReference type="Pfam" id="PF25421"/>
    </source>
</evidence>